<comment type="caution">
    <text evidence="2">The sequence shown here is derived from an EMBL/GenBank/DDBJ whole genome shotgun (WGS) entry which is preliminary data.</text>
</comment>
<dbReference type="Proteomes" id="UP001600064">
    <property type="component" value="Unassembled WGS sequence"/>
</dbReference>
<reference evidence="2 3" key="1">
    <citation type="journal article" date="2024" name="Commun. Biol.">
        <title>Comparative genomic analysis of thermophilic fungi reveals convergent evolutionary adaptations and gene losses.</title>
        <authorList>
            <person name="Steindorff A.S."/>
            <person name="Aguilar-Pontes M.V."/>
            <person name="Robinson A.J."/>
            <person name="Andreopoulos B."/>
            <person name="LaButti K."/>
            <person name="Kuo A."/>
            <person name="Mondo S."/>
            <person name="Riley R."/>
            <person name="Otillar R."/>
            <person name="Haridas S."/>
            <person name="Lipzen A."/>
            <person name="Grimwood J."/>
            <person name="Schmutz J."/>
            <person name="Clum A."/>
            <person name="Reid I.D."/>
            <person name="Moisan M.C."/>
            <person name="Butler G."/>
            <person name="Nguyen T.T.M."/>
            <person name="Dewar K."/>
            <person name="Conant G."/>
            <person name="Drula E."/>
            <person name="Henrissat B."/>
            <person name="Hansel C."/>
            <person name="Singer S."/>
            <person name="Hutchinson M.I."/>
            <person name="de Vries R.P."/>
            <person name="Natvig D.O."/>
            <person name="Powell A.J."/>
            <person name="Tsang A."/>
            <person name="Grigoriev I.V."/>
        </authorList>
    </citation>
    <scope>NUCLEOTIDE SEQUENCE [LARGE SCALE GENOMIC DNA]</scope>
    <source>
        <strain evidence="2 3">ATCC 22073</strain>
    </source>
</reference>
<gene>
    <name evidence="2" type="ORF">VTJ83DRAFT_3256</name>
</gene>
<feature type="region of interest" description="Disordered" evidence="1">
    <location>
        <begin position="522"/>
        <end position="552"/>
    </location>
</feature>
<dbReference type="RefSeq" id="XP_070867134.1">
    <property type="nucleotide sequence ID" value="XM_071009614.1"/>
</dbReference>
<feature type="compositionally biased region" description="Basic and acidic residues" evidence="1">
    <location>
        <begin position="230"/>
        <end position="258"/>
    </location>
</feature>
<accession>A0ABR4DE61</accession>
<proteinExistence type="predicted"/>
<feature type="compositionally biased region" description="Low complexity" evidence="1">
    <location>
        <begin position="527"/>
        <end position="545"/>
    </location>
</feature>
<name>A0ABR4DE61_9PEZI</name>
<feature type="region of interest" description="Disordered" evidence="1">
    <location>
        <begin position="473"/>
        <end position="496"/>
    </location>
</feature>
<sequence length="619" mass="68925">MAHPVVLPILLFGFCFEYQRRLQFDDTWACAFHTNRYTNEDDAFWDDVDDANKEREIRYGNNICVLFRVLLHLGDFYNDRNLWQAVGEGFDTSATVVRETADILTKARRLQRNKRSKDVSDTARAADDWIDFLDNRRSRSARSSFDDASSVFEAAEAFFRSLDKKLLNASHVPVGHRPSFSRNRPPPPPPSRSADGAHNDSLRPGYPPATKPHRLTFSPRKRSASPPRYPDAKARRIIQDPRREHSRGADPRTGRGYDRLPPTRTALSPPPRGRRSPSSHGGGRYSGFTTDVAAPPGWERERRRSVSSTADRAPPPEWEERRYSVGSTGDMPPPPEGERERRYSVSSTADRAPPPEWERERRRSATPTADMPPPPEGERDRRHSVSTAGTAPRSPISKEPASDGGAPLADPSKVARLTEQQKQLAAAVSSEPTRRIAMPMADNGDLDVGAMLRLMTALTDSVRALKDEVAELKRARQERQEQQQQQQQQEPSSVLSALESHFQAQNERMDKLCREVAALRQERRDAAGGASSTPPQSSGSTSPQAESQGLPQALASVEQDLSRHLSVLKTLWYRGGTNQALTEKMESIMLLLGNGVDAVHAAREELVVPRGGFATAKVS</sequence>
<feature type="region of interest" description="Disordered" evidence="1">
    <location>
        <begin position="173"/>
        <end position="441"/>
    </location>
</feature>
<dbReference type="EMBL" id="JAZGUE010000003">
    <property type="protein sequence ID" value="KAL2268410.1"/>
    <property type="molecule type" value="Genomic_DNA"/>
</dbReference>
<organism evidence="2 3">
    <name type="scientific">Remersonia thermophila</name>
    <dbReference type="NCBI Taxonomy" id="72144"/>
    <lineage>
        <taxon>Eukaryota</taxon>
        <taxon>Fungi</taxon>
        <taxon>Dikarya</taxon>
        <taxon>Ascomycota</taxon>
        <taxon>Pezizomycotina</taxon>
        <taxon>Sordariomycetes</taxon>
        <taxon>Sordariomycetidae</taxon>
        <taxon>Sordariales</taxon>
        <taxon>Sordariales incertae sedis</taxon>
        <taxon>Remersonia</taxon>
    </lineage>
</organism>
<keyword evidence="3" id="KW-1185">Reference proteome</keyword>
<evidence type="ECO:0000256" key="1">
    <source>
        <dbReference type="SAM" id="MobiDB-lite"/>
    </source>
</evidence>
<evidence type="ECO:0000313" key="3">
    <source>
        <dbReference type="Proteomes" id="UP001600064"/>
    </source>
</evidence>
<dbReference type="GeneID" id="98124258"/>
<evidence type="ECO:0000313" key="2">
    <source>
        <dbReference type="EMBL" id="KAL2268410.1"/>
    </source>
</evidence>
<feature type="compositionally biased region" description="Basic residues" evidence="1">
    <location>
        <begin position="211"/>
        <end position="223"/>
    </location>
</feature>
<protein>
    <submittedName>
        <fullName evidence="2">Uncharacterized protein</fullName>
    </submittedName>
</protein>